<organism evidence="2 3">
    <name type="scientific">Rhizoclosmatium globosum</name>
    <dbReference type="NCBI Taxonomy" id="329046"/>
    <lineage>
        <taxon>Eukaryota</taxon>
        <taxon>Fungi</taxon>
        <taxon>Fungi incertae sedis</taxon>
        <taxon>Chytridiomycota</taxon>
        <taxon>Chytridiomycota incertae sedis</taxon>
        <taxon>Chytridiomycetes</taxon>
        <taxon>Chytridiales</taxon>
        <taxon>Chytriomycetaceae</taxon>
        <taxon>Rhizoclosmatium</taxon>
    </lineage>
</organism>
<protein>
    <submittedName>
        <fullName evidence="2">Uncharacterized protein</fullName>
    </submittedName>
</protein>
<keyword evidence="1" id="KW-1133">Transmembrane helix</keyword>
<keyword evidence="1" id="KW-0812">Transmembrane</keyword>
<evidence type="ECO:0000313" key="2">
    <source>
        <dbReference type="EMBL" id="ORY45558.1"/>
    </source>
</evidence>
<reference evidence="2 3" key="1">
    <citation type="submission" date="2016-07" db="EMBL/GenBank/DDBJ databases">
        <title>Pervasive Adenine N6-methylation of Active Genes in Fungi.</title>
        <authorList>
            <consortium name="DOE Joint Genome Institute"/>
            <person name="Mondo S.J."/>
            <person name="Dannebaum R.O."/>
            <person name="Kuo R.C."/>
            <person name="Labutti K."/>
            <person name="Haridas S."/>
            <person name="Kuo A."/>
            <person name="Salamov A."/>
            <person name="Ahrendt S.R."/>
            <person name="Lipzen A."/>
            <person name="Sullivan W."/>
            <person name="Andreopoulos W.B."/>
            <person name="Clum A."/>
            <person name="Lindquist E."/>
            <person name="Daum C."/>
            <person name="Ramamoorthy G.K."/>
            <person name="Gryganskyi A."/>
            <person name="Culley D."/>
            <person name="Magnuson J.K."/>
            <person name="James T.Y."/>
            <person name="O'Malley M.A."/>
            <person name="Stajich J.E."/>
            <person name="Spatafora J.W."/>
            <person name="Visel A."/>
            <person name="Grigoriev I.V."/>
        </authorList>
    </citation>
    <scope>NUCLEOTIDE SEQUENCE [LARGE SCALE GENOMIC DNA]</scope>
    <source>
        <strain evidence="2 3">JEL800</strain>
    </source>
</reference>
<dbReference type="AlphaFoldDB" id="A0A1Y2CES0"/>
<proteinExistence type="predicted"/>
<accession>A0A1Y2CES0</accession>
<gene>
    <name evidence="2" type="ORF">BCR33DRAFT_170221</name>
</gene>
<dbReference type="Proteomes" id="UP000193642">
    <property type="component" value="Unassembled WGS sequence"/>
</dbReference>
<name>A0A1Y2CES0_9FUNG</name>
<keyword evidence="1" id="KW-0472">Membrane</keyword>
<evidence type="ECO:0000256" key="1">
    <source>
        <dbReference type="SAM" id="Phobius"/>
    </source>
</evidence>
<dbReference type="EMBL" id="MCGO01000019">
    <property type="protein sequence ID" value="ORY45558.1"/>
    <property type="molecule type" value="Genomic_DNA"/>
</dbReference>
<feature type="transmembrane region" description="Helical" evidence="1">
    <location>
        <begin position="6"/>
        <end position="28"/>
    </location>
</feature>
<comment type="caution">
    <text evidence="2">The sequence shown here is derived from an EMBL/GenBank/DDBJ whole genome shotgun (WGS) entry which is preliminary data.</text>
</comment>
<keyword evidence="3" id="KW-1185">Reference proteome</keyword>
<evidence type="ECO:0000313" key="3">
    <source>
        <dbReference type="Proteomes" id="UP000193642"/>
    </source>
</evidence>
<sequence length="99" mass="11542">MVSWLSFLPLIVAGVILFLFCFCQSRFWRRQTWIQKLSCVYANKATEASNHHGAFFGKHQWMPTPSQCHRKCSSDDHYNLSFGRTCRYPSSTTYKIGNI</sequence>